<gene>
    <name evidence="1" type="ORF">LEMA_uP103150.1</name>
</gene>
<name>E5A0N8_LEPMJ</name>
<reference evidence="2" key="1">
    <citation type="journal article" date="2011" name="Nat. Commun.">
        <title>Effector diversification within compartments of the Leptosphaeria maculans genome affected by Repeat-Induced Point mutations.</title>
        <authorList>
            <person name="Rouxel T."/>
            <person name="Grandaubert J."/>
            <person name="Hane J.K."/>
            <person name="Hoede C."/>
            <person name="van de Wouw A.P."/>
            <person name="Couloux A."/>
            <person name="Dominguez V."/>
            <person name="Anthouard V."/>
            <person name="Bally P."/>
            <person name="Bourras S."/>
            <person name="Cozijnsen A.J."/>
            <person name="Ciuffetti L.M."/>
            <person name="Degrave A."/>
            <person name="Dilmaghani A."/>
            <person name="Duret L."/>
            <person name="Fudal I."/>
            <person name="Goodwin S.B."/>
            <person name="Gout L."/>
            <person name="Glaser N."/>
            <person name="Linglin J."/>
            <person name="Kema G.H.J."/>
            <person name="Lapalu N."/>
            <person name="Lawrence C.B."/>
            <person name="May K."/>
            <person name="Meyer M."/>
            <person name="Ollivier B."/>
            <person name="Poulain J."/>
            <person name="Schoch C.L."/>
            <person name="Simon A."/>
            <person name="Spatafora J.W."/>
            <person name="Stachowiak A."/>
            <person name="Turgeon B.G."/>
            <person name="Tyler B.M."/>
            <person name="Vincent D."/>
            <person name="Weissenbach J."/>
            <person name="Amselem J."/>
            <person name="Quesneville H."/>
            <person name="Oliver R.P."/>
            <person name="Wincker P."/>
            <person name="Balesdent M.-H."/>
            <person name="Howlett B.J."/>
        </authorList>
    </citation>
    <scope>NUCLEOTIDE SEQUENCE [LARGE SCALE GENOMIC DNA]</scope>
    <source>
        <strain evidence="2">JN3 / isolate v23.1.3 / race Av1-4-5-6-7-8</strain>
    </source>
</reference>
<sequence length="79" mass="8580">MSLLLYTASPKCCPGEMAEAELVAGDGWPGKHGVVYDVFLWEGKEFIIDDNIATATGRIECVDFSGQTWIQIASSIKVV</sequence>
<proteinExistence type="predicted"/>
<dbReference type="InParanoid" id="E5A0N8"/>
<dbReference type="EMBL" id="FP929131">
    <property type="protein sequence ID" value="CBX97184.1"/>
    <property type="molecule type" value="Genomic_DNA"/>
</dbReference>
<protein>
    <submittedName>
        <fullName evidence="1">Predicted protein</fullName>
    </submittedName>
</protein>
<keyword evidence="2" id="KW-1185">Reference proteome</keyword>
<dbReference type="AlphaFoldDB" id="E5A0N8"/>
<dbReference type="VEuPathDB" id="FungiDB:LEMA_uP103150.1"/>
<organism evidence="2">
    <name type="scientific">Leptosphaeria maculans (strain JN3 / isolate v23.1.3 / race Av1-4-5-6-7-8)</name>
    <name type="common">Blackleg fungus</name>
    <name type="synonym">Phoma lingam</name>
    <dbReference type="NCBI Taxonomy" id="985895"/>
    <lineage>
        <taxon>Eukaryota</taxon>
        <taxon>Fungi</taxon>
        <taxon>Dikarya</taxon>
        <taxon>Ascomycota</taxon>
        <taxon>Pezizomycotina</taxon>
        <taxon>Dothideomycetes</taxon>
        <taxon>Pleosporomycetidae</taxon>
        <taxon>Pleosporales</taxon>
        <taxon>Pleosporineae</taxon>
        <taxon>Leptosphaeriaceae</taxon>
        <taxon>Plenodomus</taxon>
        <taxon>Plenodomus lingam/Leptosphaeria maculans species complex</taxon>
    </lineage>
</organism>
<accession>E5A0N8</accession>
<evidence type="ECO:0000313" key="1">
    <source>
        <dbReference type="EMBL" id="CBX97184.1"/>
    </source>
</evidence>
<dbReference type="HOGENOM" id="CLU_2606470_0_0_1"/>
<evidence type="ECO:0000313" key="2">
    <source>
        <dbReference type="Proteomes" id="UP000002668"/>
    </source>
</evidence>
<dbReference type="Proteomes" id="UP000002668">
    <property type="component" value="Genome"/>
</dbReference>